<dbReference type="AlphaFoldDB" id="A0A0A9DEC3"/>
<proteinExistence type="predicted"/>
<reference evidence="1" key="2">
    <citation type="journal article" date="2015" name="Data Brief">
        <title>Shoot transcriptome of the giant reed, Arundo donax.</title>
        <authorList>
            <person name="Barrero R.A."/>
            <person name="Guerrero F.D."/>
            <person name="Moolhuijzen P."/>
            <person name="Goolsby J.A."/>
            <person name="Tidwell J."/>
            <person name="Bellgard S.E."/>
            <person name="Bellgard M.I."/>
        </authorList>
    </citation>
    <scope>NUCLEOTIDE SEQUENCE</scope>
    <source>
        <tissue evidence="1">Shoot tissue taken approximately 20 cm above the soil surface</tissue>
    </source>
</reference>
<reference evidence="1" key="1">
    <citation type="submission" date="2014-09" db="EMBL/GenBank/DDBJ databases">
        <authorList>
            <person name="Magalhaes I.L.F."/>
            <person name="Oliveira U."/>
            <person name="Santos F.R."/>
            <person name="Vidigal T.H.D.A."/>
            <person name="Brescovit A.D."/>
            <person name="Santos A.J."/>
        </authorList>
    </citation>
    <scope>NUCLEOTIDE SEQUENCE</scope>
    <source>
        <tissue evidence="1">Shoot tissue taken approximately 20 cm above the soil surface</tissue>
    </source>
</reference>
<sequence>MIFHYNQSSKTMRFISSDIIIQEDPLDIAPVLIYINYFSNNVTVYITCKFYDKFNLRTHMLHDSKSSIFFCDCKGITHCSWLVKSLNYFQPISTFEF</sequence>
<evidence type="ECO:0000313" key="1">
    <source>
        <dbReference type="EMBL" id="JAD85038.1"/>
    </source>
</evidence>
<accession>A0A0A9DEC3</accession>
<protein>
    <submittedName>
        <fullName evidence="1">Uncharacterized protein</fullName>
    </submittedName>
</protein>
<organism evidence="1">
    <name type="scientific">Arundo donax</name>
    <name type="common">Giant reed</name>
    <name type="synonym">Donax arundinaceus</name>
    <dbReference type="NCBI Taxonomy" id="35708"/>
    <lineage>
        <taxon>Eukaryota</taxon>
        <taxon>Viridiplantae</taxon>
        <taxon>Streptophyta</taxon>
        <taxon>Embryophyta</taxon>
        <taxon>Tracheophyta</taxon>
        <taxon>Spermatophyta</taxon>
        <taxon>Magnoliopsida</taxon>
        <taxon>Liliopsida</taxon>
        <taxon>Poales</taxon>
        <taxon>Poaceae</taxon>
        <taxon>PACMAD clade</taxon>
        <taxon>Arundinoideae</taxon>
        <taxon>Arundineae</taxon>
        <taxon>Arundo</taxon>
    </lineage>
</organism>
<dbReference type="EMBL" id="GBRH01212857">
    <property type="protein sequence ID" value="JAD85038.1"/>
    <property type="molecule type" value="Transcribed_RNA"/>
</dbReference>
<name>A0A0A9DEC3_ARUDO</name>